<dbReference type="PANTHER" id="PTHR12460">
    <property type="entry name" value="CYCLIN-DEPENDENT KINASE INHIBITOR-RELATED PROTEIN"/>
    <property type="match status" value="1"/>
</dbReference>
<keyword evidence="4" id="KW-1185">Reference proteome</keyword>
<dbReference type="Proteomes" id="UP000000598">
    <property type="component" value="Chromosome C"/>
</dbReference>
<dbReference type="Gene3D" id="1.25.40.90">
    <property type="match status" value="1"/>
</dbReference>
<feature type="domain" description="CID" evidence="2">
    <location>
        <begin position="1"/>
        <end position="135"/>
    </location>
</feature>
<accession>Q6CTR0</accession>
<dbReference type="PANTHER" id="PTHR12460:SF0">
    <property type="entry name" value="CID DOMAIN-CONTAINING PROTEIN-RELATED"/>
    <property type="match status" value="1"/>
</dbReference>
<dbReference type="OMA" id="HYELDIE"/>
<gene>
    <name evidence="3" type="ORF">KLLA0_C10758g</name>
</gene>
<feature type="compositionally biased region" description="Basic and acidic residues" evidence="1">
    <location>
        <begin position="315"/>
        <end position="334"/>
    </location>
</feature>
<dbReference type="InterPro" id="IPR006569">
    <property type="entry name" value="CID_dom"/>
</dbReference>
<dbReference type="CDD" id="cd17003">
    <property type="entry name" value="CID_Rtt103"/>
    <property type="match status" value="1"/>
</dbReference>
<dbReference type="HOGENOM" id="CLU_053395_0_0_1"/>
<organism evidence="3 4">
    <name type="scientific">Kluyveromyces lactis (strain ATCC 8585 / CBS 2359 / DSM 70799 / NBRC 1267 / NRRL Y-1140 / WM37)</name>
    <name type="common">Yeast</name>
    <name type="synonym">Candida sphaerica</name>
    <dbReference type="NCBI Taxonomy" id="284590"/>
    <lineage>
        <taxon>Eukaryota</taxon>
        <taxon>Fungi</taxon>
        <taxon>Dikarya</taxon>
        <taxon>Ascomycota</taxon>
        <taxon>Saccharomycotina</taxon>
        <taxon>Saccharomycetes</taxon>
        <taxon>Saccharomycetales</taxon>
        <taxon>Saccharomycetaceae</taxon>
        <taxon>Kluyveromyces</taxon>
    </lineage>
</organism>
<evidence type="ECO:0000259" key="2">
    <source>
        <dbReference type="PROSITE" id="PS51391"/>
    </source>
</evidence>
<dbReference type="InParanoid" id="Q6CTR0"/>
<dbReference type="SMART" id="SM00582">
    <property type="entry name" value="RPR"/>
    <property type="match status" value="1"/>
</dbReference>
<feature type="region of interest" description="Disordered" evidence="1">
    <location>
        <begin position="258"/>
        <end position="362"/>
    </location>
</feature>
<dbReference type="InterPro" id="IPR008942">
    <property type="entry name" value="ENTH_VHS"/>
</dbReference>
<evidence type="ECO:0000313" key="3">
    <source>
        <dbReference type="EMBL" id="CAH01530.1"/>
    </source>
</evidence>
<dbReference type="GO" id="GO:0099122">
    <property type="term" value="F:RNA polymerase II C-terminal domain binding"/>
    <property type="evidence" value="ECO:0007669"/>
    <property type="project" value="InterPro"/>
</dbReference>
<dbReference type="AlphaFoldDB" id="Q6CTR0"/>
<evidence type="ECO:0000313" key="4">
    <source>
        <dbReference type="Proteomes" id="UP000000598"/>
    </source>
</evidence>
<dbReference type="SUPFAM" id="SSF48464">
    <property type="entry name" value="ENTH/VHS domain"/>
    <property type="match status" value="1"/>
</dbReference>
<feature type="compositionally biased region" description="Polar residues" evidence="1">
    <location>
        <begin position="258"/>
        <end position="267"/>
    </location>
</feature>
<name>Q6CTR0_KLULA</name>
<sequence length="362" mass="40667">MTFSREQFVSKVQSLDETQDSIVNTSKWMLTLYKDADKVATAWTEYLHKSSISTKRKLLVVYLANDIVQQAKHRQVPNFDKSFGNVLPSALEKVYADFPTELRAKVKRVVGIWRQRKVLSESVLDEIDRRLDVAGKITPSSSTTAQRSKDKVDKRWGQLSSLYDNIEQNQKSGNTLRLRFDKSLEALDPNSVVYAENYNVISKIGSSVKESLTKSIDFRSTLIKELEKLITEQNALVNKEQDSINEIDSILVDKDPTTIAQSTNSNDADLLPTYENSDDDDDDKHSSENEDEVANKKRSVSPEKQSDLGSTSDKSSSEEPTMKKMKTDELKQEEPTPSTSPSKSNTGAIASSIQDLLSRLAD</sequence>
<dbReference type="EMBL" id="CR382123">
    <property type="protein sequence ID" value="CAH01530.1"/>
    <property type="molecule type" value="Genomic_DNA"/>
</dbReference>
<dbReference type="InterPro" id="IPR047883">
    <property type="entry name" value="Rtt103-like_CID"/>
</dbReference>
<dbReference type="FunCoup" id="Q6CTR0">
    <property type="interactions" value="57"/>
</dbReference>
<dbReference type="PaxDb" id="284590-Q6CTR0"/>
<reference evidence="3 4" key="1">
    <citation type="journal article" date="2004" name="Nature">
        <title>Genome evolution in yeasts.</title>
        <authorList>
            <consortium name="Genolevures"/>
            <person name="Dujon B."/>
            <person name="Sherman D."/>
            <person name="Fischer G."/>
            <person name="Durrens P."/>
            <person name="Casaregola S."/>
            <person name="Lafontaine I."/>
            <person name="de Montigny J."/>
            <person name="Marck C."/>
            <person name="Neuveglise C."/>
            <person name="Talla E."/>
            <person name="Goffard N."/>
            <person name="Frangeul L."/>
            <person name="Aigle M."/>
            <person name="Anthouard V."/>
            <person name="Babour A."/>
            <person name="Barbe V."/>
            <person name="Barnay S."/>
            <person name="Blanchin S."/>
            <person name="Beckerich J.M."/>
            <person name="Beyne E."/>
            <person name="Bleykasten C."/>
            <person name="Boisrame A."/>
            <person name="Boyer J."/>
            <person name="Cattolico L."/>
            <person name="Confanioleri F."/>
            <person name="de Daruvar A."/>
            <person name="Despons L."/>
            <person name="Fabre E."/>
            <person name="Fairhead C."/>
            <person name="Ferry-Dumazet H."/>
            <person name="Groppi A."/>
            <person name="Hantraye F."/>
            <person name="Hennequin C."/>
            <person name="Jauniaux N."/>
            <person name="Joyet P."/>
            <person name="Kachouri R."/>
            <person name="Kerrest A."/>
            <person name="Koszul R."/>
            <person name="Lemaire M."/>
            <person name="Lesur I."/>
            <person name="Ma L."/>
            <person name="Muller H."/>
            <person name="Nicaud J.M."/>
            <person name="Nikolski M."/>
            <person name="Oztas S."/>
            <person name="Ozier-Kalogeropoulos O."/>
            <person name="Pellenz S."/>
            <person name="Potier S."/>
            <person name="Richard G.F."/>
            <person name="Straub M.L."/>
            <person name="Suleau A."/>
            <person name="Swennene D."/>
            <person name="Tekaia F."/>
            <person name="Wesolowski-Louvel M."/>
            <person name="Westhof E."/>
            <person name="Wirth B."/>
            <person name="Zeniou-Meyer M."/>
            <person name="Zivanovic I."/>
            <person name="Bolotin-Fukuhara M."/>
            <person name="Thierry A."/>
            <person name="Bouchier C."/>
            <person name="Caudron B."/>
            <person name="Scarpelli C."/>
            <person name="Gaillardin C."/>
            <person name="Weissenbach J."/>
            <person name="Wincker P."/>
            <person name="Souciet J.L."/>
        </authorList>
    </citation>
    <scope>NUCLEOTIDE SEQUENCE [LARGE SCALE GENOMIC DNA]</scope>
    <source>
        <strain evidence="4">ATCC 8585 / CBS 2359 / DSM 70799 / NBRC 1267 / NRRL Y-1140 / WM37</strain>
    </source>
</reference>
<evidence type="ECO:0000256" key="1">
    <source>
        <dbReference type="SAM" id="MobiDB-lite"/>
    </source>
</evidence>
<feature type="compositionally biased region" description="Low complexity" evidence="1">
    <location>
        <begin position="335"/>
        <end position="346"/>
    </location>
</feature>
<dbReference type="GO" id="GO:0031124">
    <property type="term" value="P:mRNA 3'-end processing"/>
    <property type="evidence" value="ECO:0007669"/>
    <property type="project" value="InterPro"/>
</dbReference>
<dbReference type="eggNOG" id="KOG2669">
    <property type="taxonomic scope" value="Eukaryota"/>
</dbReference>
<dbReference type="PROSITE" id="PS51391">
    <property type="entry name" value="CID"/>
    <property type="match status" value="1"/>
</dbReference>
<dbReference type="STRING" id="284590.Q6CTR0"/>
<dbReference type="KEGG" id="kla:KLLA0_C10758g"/>
<proteinExistence type="predicted"/>
<protein>
    <submittedName>
        <fullName evidence="3">KLLA0C10758p</fullName>
    </submittedName>
</protein>
<dbReference type="Pfam" id="PF04818">
    <property type="entry name" value="CID"/>
    <property type="match status" value="1"/>
</dbReference>